<evidence type="ECO:0000313" key="4">
    <source>
        <dbReference type="Proteomes" id="UP000238348"/>
    </source>
</evidence>
<accession>A0A2L0ETM7</accession>
<dbReference type="SUPFAM" id="SSF103088">
    <property type="entry name" value="OmpA-like"/>
    <property type="match status" value="1"/>
</dbReference>
<evidence type="ECO:0000313" key="3">
    <source>
        <dbReference type="EMBL" id="AUX42657.1"/>
    </source>
</evidence>
<dbReference type="AlphaFoldDB" id="A0A2L0ETM7"/>
<evidence type="ECO:0000259" key="2">
    <source>
        <dbReference type="Pfam" id="PF00691"/>
    </source>
</evidence>
<name>A0A2L0ETM7_SORCE</name>
<dbReference type="InterPro" id="IPR006665">
    <property type="entry name" value="OmpA-like"/>
</dbReference>
<gene>
    <name evidence="3" type="ORF">SOCE26_040900</name>
</gene>
<sequence length="401" mass="42497">MIQTLSWSMRRDLSAGVLAPALLLVAQACGSPRPQASRPEPGPPRSIGASPAAAPERRDPDRPRAGAAGSPPAGEAAGPLLRCPARTSASTELGWVMDREGRICCAPRVPAPGWKPASLKSCLEALAPGLAAPQYVTRSAQPLLQEVVRFERGSARITSAEPLDSAARILAADPEGRVSVLGTTRCGEAPSDAAAARLAADRVSAVQRELERRGVPASRLLAQDRDVFLRSRKDLDHEQALALIDSSAVILHASPPQRRYDMLEQDRCLPGAEATLAIPPAELRGDTLFIEACHAARCATARISLESAGRGDRVALALDGPLSAGALLAWETRDRAVLEVRTVVEDGAALADGDRFSLRVWTDGGIVAQLEESLRYVRKPQYVGSREACPQARARGGAPTR</sequence>
<feature type="compositionally biased region" description="Basic and acidic residues" evidence="1">
    <location>
        <begin position="55"/>
        <end position="64"/>
    </location>
</feature>
<feature type="domain" description="OmpA-like" evidence="2">
    <location>
        <begin position="149"/>
        <end position="222"/>
    </location>
</feature>
<dbReference type="InterPro" id="IPR036737">
    <property type="entry name" value="OmpA-like_sf"/>
</dbReference>
<dbReference type="EMBL" id="CP012673">
    <property type="protein sequence ID" value="AUX42657.1"/>
    <property type="molecule type" value="Genomic_DNA"/>
</dbReference>
<dbReference type="Pfam" id="PF00691">
    <property type="entry name" value="OmpA"/>
    <property type="match status" value="1"/>
</dbReference>
<proteinExistence type="predicted"/>
<reference evidence="3 4" key="1">
    <citation type="submission" date="2015-09" db="EMBL/GenBank/DDBJ databases">
        <title>Sorangium comparison.</title>
        <authorList>
            <person name="Zaburannyi N."/>
            <person name="Bunk B."/>
            <person name="Overmann J."/>
            <person name="Mueller R."/>
        </authorList>
    </citation>
    <scope>NUCLEOTIDE SEQUENCE [LARGE SCALE GENOMIC DNA]</scope>
    <source>
        <strain evidence="3 4">So ce26</strain>
    </source>
</reference>
<organism evidence="3 4">
    <name type="scientific">Sorangium cellulosum</name>
    <name type="common">Polyangium cellulosum</name>
    <dbReference type="NCBI Taxonomy" id="56"/>
    <lineage>
        <taxon>Bacteria</taxon>
        <taxon>Pseudomonadati</taxon>
        <taxon>Myxococcota</taxon>
        <taxon>Polyangia</taxon>
        <taxon>Polyangiales</taxon>
        <taxon>Polyangiaceae</taxon>
        <taxon>Sorangium</taxon>
    </lineage>
</organism>
<protein>
    <recommendedName>
        <fullName evidence="2">OmpA-like domain-containing protein</fullName>
    </recommendedName>
</protein>
<feature type="region of interest" description="Disordered" evidence="1">
    <location>
        <begin position="31"/>
        <end position="82"/>
    </location>
</feature>
<dbReference type="Proteomes" id="UP000238348">
    <property type="component" value="Chromosome"/>
</dbReference>
<evidence type="ECO:0000256" key="1">
    <source>
        <dbReference type="SAM" id="MobiDB-lite"/>
    </source>
</evidence>
<feature type="compositionally biased region" description="Low complexity" evidence="1">
    <location>
        <begin position="65"/>
        <end position="79"/>
    </location>
</feature>
<dbReference type="Gene3D" id="3.30.1330.60">
    <property type="entry name" value="OmpA-like domain"/>
    <property type="match status" value="1"/>
</dbReference>